<protein>
    <submittedName>
        <fullName evidence="2">FAD-dependent protein</fullName>
    </submittedName>
</protein>
<dbReference type="Gene3D" id="3.50.50.60">
    <property type="entry name" value="FAD/NAD(P)-binding domain"/>
    <property type="match status" value="2"/>
</dbReference>
<evidence type="ECO:0000313" key="3">
    <source>
        <dbReference type="Proteomes" id="UP001598112"/>
    </source>
</evidence>
<evidence type="ECO:0000259" key="1">
    <source>
        <dbReference type="Pfam" id="PF21688"/>
    </source>
</evidence>
<accession>A0ABW6D6W1</accession>
<gene>
    <name evidence="2" type="ORF">SKC35_03560</name>
</gene>
<evidence type="ECO:0000313" key="2">
    <source>
        <dbReference type="EMBL" id="MFD3292757.1"/>
    </source>
</evidence>
<dbReference type="RefSeq" id="WP_377978088.1">
    <property type="nucleotide sequence ID" value="NZ_JBBKXY010000001.1"/>
</dbReference>
<feature type="domain" description="FAD-dependent protein C-terminal" evidence="1">
    <location>
        <begin position="267"/>
        <end position="467"/>
    </location>
</feature>
<dbReference type="SUPFAM" id="SSF51905">
    <property type="entry name" value="FAD/NAD(P)-binding domain"/>
    <property type="match status" value="1"/>
</dbReference>
<sequence length="520" mass="56479">MIDQRDFVLSPDIAHSPEKLASFLAAEMGEAYLAACTYRIEKRSIDARSRQIKVNLRIGFYEKGHDFSLSAQLPTLSKDAKKVIIIGSGPAGLFAAIDFVKKGIKPIVLERGKDVRDRRRDLAAINRFNLVDPDSNYCFGEGGAGTYSDGKLYTRSTKRGDIKGVLETFVAHGAHSDILFEAHPHIGTNKLPGIIASMRDAVIAAGGEVQFNHRVVDFLIENKAIKGVICSNGVEFLADRLLLATGHSARDIFQLLQNKGVAIEAKPFAIGVRIEHQQSFIDQAQYKVKQRPEYLPPASFSLVTQSTFQGVQRGVFSFCMCPGGFIVPSATSPNQVVVNGMSPSRRDSKYANSGIVVSIVEEDLARYKEFGALAGMQLQEELEQKAGSIVGGSQKAVSQYTLDFIQGKASKSSHPTSYVPGLEPGEMREFLPDYISEPLAQGFQDFNKKIPGFSSNLGQIIGLESRTSSPVKIPRDKETLEHPEIKGLYPCGEGGGYAGGIMSAALDGIRCAEAIANTLL</sequence>
<name>A0ABW6D6W1_9BACT</name>
<keyword evidence="3" id="KW-1185">Reference proteome</keyword>
<dbReference type="PIRSF" id="PIRSF038984">
    <property type="entry name" value="FAD_binding_protein"/>
    <property type="match status" value="1"/>
</dbReference>
<dbReference type="PRINTS" id="PR00368">
    <property type="entry name" value="FADPNR"/>
</dbReference>
<dbReference type="InterPro" id="IPR036188">
    <property type="entry name" value="FAD/NAD-bd_sf"/>
</dbReference>
<proteinExistence type="predicted"/>
<dbReference type="InterPro" id="IPR028348">
    <property type="entry name" value="FAD-binding_protein"/>
</dbReference>
<dbReference type="InterPro" id="IPR049516">
    <property type="entry name" value="FAD-depend_C"/>
</dbReference>
<dbReference type="PANTHER" id="PTHR42842">
    <property type="entry name" value="FAD/NAD(P)-BINDING OXIDOREDUCTASE"/>
    <property type="match status" value="1"/>
</dbReference>
<comment type="caution">
    <text evidence="2">The sequence shown here is derived from an EMBL/GenBank/DDBJ whole genome shotgun (WGS) entry which is preliminary data.</text>
</comment>
<dbReference type="Proteomes" id="UP001598112">
    <property type="component" value="Unassembled WGS sequence"/>
</dbReference>
<dbReference type="EMBL" id="JBBKXY010000001">
    <property type="protein sequence ID" value="MFD3292757.1"/>
    <property type="molecule type" value="Genomic_DNA"/>
</dbReference>
<dbReference type="PANTHER" id="PTHR42842:SF3">
    <property type="entry name" value="FAD_NAD(P)-BINDING OXIDOREDUCTASE FAMILY PROTEIN"/>
    <property type="match status" value="1"/>
</dbReference>
<dbReference type="Pfam" id="PF21688">
    <property type="entry name" value="FAD-depend_C"/>
    <property type="match status" value="1"/>
</dbReference>
<organism evidence="2 3">
    <name type="scientific">Aquirufa originis</name>
    <dbReference type="NCBI Taxonomy" id="3096514"/>
    <lineage>
        <taxon>Bacteria</taxon>
        <taxon>Pseudomonadati</taxon>
        <taxon>Bacteroidota</taxon>
        <taxon>Cytophagia</taxon>
        <taxon>Cytophagales</taxon>
        <taxon>Flectobacillaceae</taxon>
        <taxon>Aquirufa</taxon>
    </lineage>
</organism>
<dbReference type="PRINTS" id="PR00411">
    <property type="entry name" value="PNDRDTASEI"/>
</dbReference>
<reference evidence="2 3" key="1">
    <citation type="submission" date="2024-03" db="EMBL/GenBank/DDBJ databases">
        <title>Aquirufa genome sequencing.</title>
        <authorList>
            <person name="Pitt A."/>
            <person name="Hahn M.W."/>
        </authorList>
    </citation>
    <scope>NUCLEOTIDE SEQUENCE [LARGE SCALE GENOMIC DNA]</scope>
    <source>
        <strain evidence="2 3">KTFRIE-69F</strain>
    </source>
</reference>